<accession>A0A940DQX4</accession>
<evidence type="ECO:0000259" key="3">
    <source>
        <dbReference type="PROSITE" id="PS51384"/>
    </source>
</evidence>
<feature type="domain" description="4Fe-4S ferredoxin-type" evidence="2">
    <location>
        <begin position="359"/>
        <end position="389"/>
    </location>
</feature>
<evidence type="ECO:0000256" key="1">
    <source>
        <dbReference type="SAM" id="MobiDB-lite"/>
    </source>
</evidence>
<dbReference type="PROSITE" id="PS51384">
    <property type="entry name" value="FAD_FR"/>
    <property type="match status" value="1"/>
</dbReference>
<dbReference type="InterPro" id="IPR039261">
    <property type="entry name" value="FNR_nucleotide-bd"/>
</dbReference>
<dbReference type="NCBIfam" id="TIGR01316">
    <property type="entry name" value="gltA"/>
    <property type="match status" value="1"/>
</dbReference>
<dbReference type="InterPro" id="IPR036188">
    <property type="entry name" value="FAD/NAD-bd_sf"/>
</dbReference>
<dbReference type="Gene3D" id="3.40.50.80">
    <property type="entry name" value="Nucleotide-binding domain of ferredoxin-NADP reductase (FNR) module"/>
    <property type="match status" value="1"/>
</dbReference>
<feature type="region of interest" description="Disordered" evidence="1">
    <location>
        <begin position="290"/>
        <end position="330"/>
    </location>
</feature>
<gene>
    <name evidence="4" type="primary">gltA</name>
    <name evidence="4" type="ORF">IAC07_07360</name>
</gene>
<evidence type="ECO:0000313" key="5">
    <source>
        <dbReference type="Proteomes" id="UP000771749"/>
    </source>
</evidence>
<dbReference type="CDD" id="cd06219">
    <property type="entry name" value="DHOD_e_trans_like1"/>
    <property type="match status" value="1"/>
</dbReference>
<dbReference type="InterPro" id="IPR023753">
    <property type="entry name" value="FAD/NAD-binding_dom"/>
</dbReference>
<dbReference type="PANTHER" id="PTHR42783:SF3">
    <property type="entry name" value="GLUTAMATE SYNTHASE [NADPH] SMALL CHAIN-RELATED"/>
    <property type="match status" value="1"/>
</dbReference>
<dbReference type="Proteomes" id="UP000771749">
    <property type="component" value="Unassembled WGS sequence"/>
</dbReference>
<comment type="caution">
    <text evidence="4">The sequence shown here is derived from an EMBL/GenBank/DDBJ whole genome shotgun (WGS) entry which is preliminary data.</text>
</comment>
<dbReference type="SUPFAM" id="SSF52343">
    <property type="entry name" value="Ferredoxin reductase-like, C-terminal NADP-linked domain"/>
    <property type="match status" value="1"/>
</dbReference>
<feature type="domain" description="FAD-binding FR-type" evidence="3">
    <location>
        <begin position="1"/>
        <end position="95"/>
    </location>
</feature>
<dbReference type="SUPFAM" id="SSF51971">
    <property type="entry name" value="Nucleotide-binding domain"/>
    <property type="match status" value="1"/>
</dbReference>
<dbReference type="InterPro" id="IPR028261">
    <property type="entry name" value="DPD_II"/>
</dbReference>
<dbReference type="Pfam" id="PF07992">
    <property type="entry name" value="Pyr_redox_2"/>
    <property type="match status" value="1"/>
</dbReference>
<dbReference type="InterPro" id="IPR019480">
    <property type="entry name" value="Dihydroorotate_DH_Fe-S-bd"/>
</dbReference>
<evidence type="ECO:0000259" key="2">
    <source>
        <dbReference type="PROSITE" id="PS51379"/>
    </source>
</evidence>
<dbReference type="InterPro" id="IPR006004">
    <property type="entry name" value="SudA-like"/>
</dbReference>
<reference evidence="4" key="2">
    <citation type="journal article" date="2021" name="PeerJ">
        <title>Extensive microbial diversity within the chicken gut microbiome revealed by metagenomics and culture.</title>
        <authorList>
            <person name="Gilroy R."/>
            <person name="Ravi A."/>
            <person name="Getino M."/>
            <person name="Pursley I."/>
            <person name="Horton D.L."/>
            <person name="Alikhan N.F."/>
            <person name="Baker D."/>
            <person name="Gharbi K."/>
            <person name="Hall N."/>
            <person name="Watson M."/>
            <person name="Adriaenssens E.M."/>
            <person name="Foster-Nyarko E."/>
            <person name="Jarju S."/>
            <person name="Secka A."/>
            <person name="Antonio M."/>
            <person name="Oren A."/>
            <person name="Chaudhuri R.R."/>
            <person name="La Ragione R."/>
            <person name="Hildebrand F."/>
            <person name="Pallen M.J."/>
        </authorList>
    </citation>
    <scope>NUCLEOTIDE SEQUENCE</scope>
    <source>
        <strain evidence="4">F1-3629</strain>
    </source>
</reference>
<dbReference type="NCBIfam" id="NF004862">
    <property type="entry name" value="PRK06222.1"/>
    <property type="match status" value="1"/>
</dbReference>
<feature type="region of interest" description="Disordered" evidence="1">
    <location>
        <begin position="454"/>
        <end position="493"/>
    </location>
</feature>
<dbReference type="PANTHER" id="PTHR42783">
    <property type="entry name" value="GLUTAMATE SYNTHASE [NADPH] SMALL CHAIN"/>
    <property type="match status" value="1"/>
</dbReference>
<dbReference type="EC" id="1.4.1.13" evidence="4"/>
<proteinExistence type="predicted"/>
<keyword evidence="4" id="KW-0560">Oxidoreductase</keyword>
<dbReference type="InterPro" id="IPR009051">
    <property type="entry name" value="Helical_ferredxn"/>
</dbReference>
<evidence type="ECO:0000313" key="4">
    <source>
        <dbReference type="EMBL" id="MBO8454520.1"/>
    </source>
</evidence>
<dbReference type="GO" id="GO:0051536">
    <property type="term" value="F:iron-sulfur cluster binding"/>
    <property type="evidence" value="ECO:0007669"/>
    <property type="project" value="InterPro"/>
</dbReference>
<feature type="compositionally biased region" description="Low complexity" evidence="1">
    <location>
        <begin position="462"/>
        <end position="478"/>
    </location>
</feature>
<name>A0A940DQX4_9BACT</name>
<dbReference type="Pfam" id="PF14691">
    <property type="entry name" value="Fer4_20"/>
    <property type="match status" value="1"/>
</dbReference>
<organism evidence="4 5">
    <name type="scientific">Candidatus Cryptobacteroides gallistercoris</name>
    <dbReference type="NCBI Taxonomy" id="2840765"/>
    <lineage>
        <taxon>Bacteria</taxon>
        <taxon>Pseudomonadati</taxon>
        <taxon>Bacteroidota</taxon>
        <taxon>Bacteroidia</taxon>
        <taxon>Bacteroidales</taxon>
        <taxon>Candidatus Cryptobacteroides</taxon>
    </lineage>
</organism>
<reference evidence="4" key="1">
    <citation type="submission" date="2020-10" db="EMBL/GenBank/DDBJ databases">
        <authorList>
            <person name="Gilroy R."/>
        </authorList>
    </citation>
    <scope>NUCLEOTIDE SEQUENCE</scope>
    <source>
        <strain evidence="4">F1-3629</strain>
    </source>
</reference>
<dbReference type="Gene3D" id="1.10.1060.10">
    <property type="entry name" value="Alpha-helical ferredoxin"/>
    <property type="match status" value="1"/>
</dbReference>
<dbReference type="PRINTS" id="PR00419">
    <property type="entry name" value="ADXRDTASE"/>
</dbReference>
<dbReference type="InterPro" id="IPR017896">
    <property type="entry name" value="4Fe4S_Fe-S-bd"/>
</dbReference>
<dbReference type="PROSITE" id="PS51379">
    <property type="entry name" value="4FE4S_FER_2"/>
    <property type="match status" value="1"/>
</dbReference>
<dbReference type="GO" id="GO:0004355">
    <property type="term" value="F:glutamate synthase (NADPH) activity"/>
    <property type="evidence" value="ECO:0007669"/>
    <property type="project" value="UniProtKB-EC"/>
</dbReference>
<dbReference type="SUPFAM" id="SSF46548">
    <property type="entry name" value="alpha-helical ferredoxin"/>
    <property type="match status" value="1"/>
</dbReference>
<dbReference type="EMBL" id="JADIMJ010000111">
    <property type="protein sequence ID" value="MBO8454520.1"/>
    <property type="molecule type" value="Genomic_DNA"/>
</dbReference>
<dbReference type="SUPFAM" id="SSF63380">
    <property type="entry name" value="Riboflavin synthase domain-like"/>
    <property type="match status" value="1"/>
</dbReference>
<dbReference type="Gene3D" id="3.50.50.60">
    <property type="entry name" value="FAD/NAD(P)-binding domain"/>
    <property type="match status" value="2"/>
</dbReference>
<sequence>MFEIISKEMLSPAICRMKVYAPRLAASARPGQFLIVIPEAHGERIPLTISDYDAEAGTVTIVTQRIGVSTGEICSLEVGDRFSDVTGPLGHPSDFVGKTAEELSGEHYVFIAGGVGTAPVYPQVKYLHSLGVKADVIIGAKTSDLLIYKEEMAAVCDNLHICTDDGSEGFHGMVTGLLEKLVNEDGKKYTMAVAIGPMIMMKFATLTAKKLGIPMTVSLNTLMVDGTGMCGACRVTVAGKTRFACVEGPEFNGYEVDFDEAMRRQGMYRTQEHEAAEEYEHECKIGLSGERKVHGSGGQEESDGAEAVNPAGNAEIPNPAAGPASVRRANRIPRVPVREQDPKVRATNFEEVCYGYDEKEAMLEATRCLHCKNPRCVAACPVNISIPEFIAAVADGDFAKASAVIARDSSLPAVCGRVCPQETQCEGSCILGVKSEPVAIGKLERFVADWNMQHRTSESEQESGQKSWQSGQESEQSGAHIPGADGTGSDGTGAARHKVAVVGSGPSGLACAADLAKLGYDVTVFEALHKAGGVLEYGIPEFRLPKDRVVAAEINQVKALGVKIETDVVIGRTLTVDSLLDKEGFSAVFIGSGAGLPRFMNIPGENLNGVFSANEFLTRNNLMHAYSPDYRTPVFTGRRTVVVGGGNVAMDAARTALRLGAKTTIVYRRTENELPARREEVHHAKEEGVEFMMLSNPVEILGDDKGWVRGIRCIRMELGEPDESGRRSPVPVPGSEFEIEADSVIMALGTSPNPLISHTTSGLETNRRGCIVADEDGATTRPGVFAGGDAVTGAATVILAMGAGRKAAAAIDRYIRSLD</sequence>
<dbReference type="InterPro" id="IPR017927">
    <property type="entry name" value="FAD-bd_FR_type"/>
</dbReference>
<dbReference type="AlphaFoldDB" id="A0A940DQX4"/>
<dbReference type="Gene3D" id="2.40.30.10">
    <property type="entry name" value="Translation factors"/>
    <property type="match status" value="1"/>
</dbReference>
<protein>
    <submittedName>
        <fullName evidence="4">NADPH-dependent glutamate synthase</fullName>
        <ecNumber evidence="4">1.4.1.13</ecNumber>
    </submittedName>
</protein>
<dbReference type="Pfam" id="PF10418">
    <property type="entry name" value="DHODB_Fe-S_bind"/>
    <property type="match status" value="1"/>
</dbReference>
<dbReference type="InterPro" id="IPR017938">
    <property type="entry name" value="Riboflavin_synthase-like_b-brl"/>
</dbReference>